<organism evidence="1 2">
    <name type="scientific">Colocasia esculenta</name>
    <name type="common">Wild taro</name>
    <name type="synonym">Arum esculentum</name>
    <dbReference type="NCBI Taxonomy" id="4460"/>
    <lineage>
        <taxon>Eukaryota</taxon>
        <taxon>Viridiplantae</taxon>
        <taxon>Streptophyta</taxon>
        <taxon>Embryophyta</taxon>
        <taxon>Tracheophyta</taxon>
        <taxon>Spermatophyta</taxon>
        <taxon>Magnoliopsida</taxon>
        <taxon>Liliopsida</taxon>
        <taxon>Araceae</taxon>
        <taxon>Aroideae</taxon>
        <taxon>Colocasieae</taxon>
        <taxon>Colocasia</taxon>
    </lineage>
</organism>
<evidence type="ECO:0000313" key="1">
    <source>
        <dbReference type="EMBL" id="MQM13119.1"/>
    </source>
</evidence>
<dbReference type="AlphaFoldDB" id="A0A843WSR7"/>
<proteinExistence type="predicted"/>
<gene>
    <name evidence="1" type="ORF">Taro_046041</name>
</gene>
<dbReference type="EMBL" id="NMUH01005568">
    <property type="protein sequence ID" value="MQM13119.1"/>
    <property type="molecule type" value="Genomic_DNA"/>
</dbReference>
<sequence>MSKPQPSFPSYNRTPKHLGFLNTLHPNPRDEFRTCWGRVEELLVAEELWNDHKKLIFFPRSSATTCTNHPLEVDQSVPRGDTWLFLPDLVEVLDVGCLCSETLVSRGCSDVPWLLCLGGCVPRVCFRIVFDSAGSAGVVFGPTLVVVPTALDGKGLVIPTEPCSRGSPSYSLQRELRVVFLQVLGLFELIAYLTGLNSNPFGSSDPWVAVRPSGSLVGVREVGSLQELSNEISVSIKEKLGLSTPRRSHYVLEDKAQNIWTKDSVPNCTHDVFLDEIQSSSFLLVQPLEVRREEVRAEATTTEVVQEESIEPSLKHDPLDETINQVLRDLKGKRVAHKKMFQDLDQLSLLCMKSIIMSPHL</sequence>
<keyword evidence="2" id="KW-1185">Reference proteome</keyword>
<dbReference type="Proteomes" id="UP000652761">
    <property type="component" value="Unassembled WGS sequence"/>
</dbReference>
<comment type="caution">
    <text evidence="1">The sequence shown here is derived from an EMBL/GenBank/DDBJ whole genome shotgun (WGS) entry which is preliminary data.</text>
</comment>
<protein>
    <submittedName>
        <fullName evidence="1">Uncharacterized protein</fullName>
    </submittedName>
</protein>
<evidence type="ECO:0000313" key="2">
    <source>
        <dbReference type="Proteomes" id="UP000652761"/>
    </source>
</evidence>
<dbReference type="OrthoDB" id="848707at2759"/>
<accession>A0A843WSR7</accession>
<name>A0A843WSR7_COLES</name>
<reference evidence="1" key="1">
    <citation type="submission" date="2017-07" db="EMBL/GenBank/DDBJ databases">
        <title>Taro Niue Genome Assembly and Annotation.</title>
        <authorList>
            <person name="Atibalentja N."/>
            <person name="Keating K."/>
            <person name="Fields C.J."/>
        </authorList>
    </citation>
    <scope>NUCLEOTIDE SEQUENCE</scope>
    <source>
        <strain evidence="1">Niue_2</strain>
        <tissue evidence="1">Leaf</tissue>
    </source>
</reference>